<evidence type="ECO:0000256" key="1">
    <source>
        <dbReference type="SAM" id="Phobius"/>
    </source>
</evidence>
<feature type="transmembrane region" description="Helical" evidence="1">
    <location>
        <begin position="636"/>
        <end position="657"/>
    </location>
</feature>
<keyword evidence="3" id="KW-1185">Reference proteome</keyword>
<dbReference type="OrthoDB" id="445301at2759"/>
<comment type="caution">
    <text evidence="2">The sequence shown here is derived from an EMBL/GenBank/DDBJ whole genome shotgun (WGS) entry which is preliminary data.</text>
</comment>
<sequence>MEESEEENGGRKMKSMERRKARLIIRLGEFLISHSVLASVISCAAGIVVLFLLPVLAKKTYISENALMPGSANPMFSQKHVMEADKLVKAITDQIYSTGKELETPRLIAQYMSHLGAEVYYHKFKEETKQFHPFHFFSSIHTSGSVHGNGSTTALGINTVGIIRAPRGDGKESIVMVSPYNSQKLVLDDAVSLGLAYSVFSLLSQATWLAKDIVWVASDSRYGEYVSVDAWLREYHNPSFLSEAVKVDSDTYKMCIDKNMAHNCKNGGDRGSDDFRRAGTMAAGLVLKVTDQKQTNERDSLKIYSEASNGQMPNLDLVNIVYYLAVQRQSFHVKVGIIRSLLSSVFLKTIGKTLEILSEMVGYLNPKWKFGISSADYVEGSATLASSMYTQALGVPTGSHGAFRDYQVDAITLEFSPSFPFQKDLSHSLTIINSGRLIEGVIRSVNNLLEKFHQSFFLYFFTSPDKFISVGVYMIGFALLAAPLPIVASALFSGKFTSEDHGESTVTEKTSNSPASWQWIGAAKVVFTVHIWAIIVLLMPHFISQLPNLTSTMSMLIWISNSTITALFFYMVLGSPYQHSNPQHKWLLLKAVMISATSIGLSLMSIINFATVQIGSLFLVPMCLIAQPLRCSKPVLLTCCNLLFMIIGFPLFAMLIFESLSTEFEGICIGNFWEWTQSLWEWNSATYLYLLVVHLPCWVLFMHILFHP</sequence>
<proteinExistence type="predicted"/>
<feature type="transmembrane region" description="Helical" evidence="1">
    <location>
        <begin position="519"/>
        <end position="543"/>
    </location>
</feature>
<keyword evidence="1" id="KW-0812">Transmembrane</keyword>
<protein>
    <submittedName>
        <fullName evidence="2">GPI transamidase component gaa1</fullName>
    </submittedName>
</protein>
<accession>A0A0K9PXI2</accession>
<dbReference type="EMBL" id="LFYR01000611">
    <property type="protein sequence ID" value="KMZ72957.1"/>
    <property type="molecule type" value="Genomic_DNA"/>
</dbReference>
<keyword evidence="1" id="KW-0472">Membrane</keyword>
<name>A0A0K9PXI2_ZOSMR</name>
<dbReference type="OMA" id="MAIALWM"/>
<reference evidence="3" key="1">
    <citation type="journal article" date="2016" name="Nature">
        <title>The genome of the seagrass Zostera marina reveals angiosperm adaptation to the sea.</title>
        <authorList>
            <person name="Olsen J.L."/>
            <person name="Rouze P."/>
            <person name="Verhelst B."/>
            <person name="Lin Y.-C."/>
            <person name="Bayer T."/>
            <person name="Collen J."/>
            <person name="Dattolo E."/>
            <person name="De Paoli E."/>
            <person name="Dittami S."/>
            <person name="Maumus F."/>
            <person name="Michel G."/>
            <person name="Kersting A."/>
            <person name="Lauritano C."/>
            <person name="Lohaus R."/>
            <person name="Toepel M."/>
            <person name="Tonon T."/>
            <person name="Vanneste K."/>
            <person name="Amirebrahimi M."/>
            <person name="Brakel J."/>
            <person name="Bostroem C."/>
            <person name="Chovatia M."/>
            <person name="Grimwood J."/>
            <person name="Jenkins J.W."/>
            <person name="Jueterbock A."/>
            <person name="Mraz A."/>
            <person name="Stam W.T."/>
            <person name="Tice H."/>
            <person name="Bornberg-Bauer E."/>
            <person name="Green P.J."/>
            <person name="Pearson G.A."/>
            <person name="Procaccini G."/>
            <person name="Duarte C.M."/>
            <person name="Schmutz J."/>
            <person name="Reusch T.B.H."/>
            <person name="Van de Peer Y."/>
        </authorList>
    </citation>
    <scope>NUCLEOTIDE SEQUENCE [LARGE SCALE GENOMIC DNA]</scope>
    <source>
        <strain evidence="3">cv. Finnish</strain>
    </source>
</reference>
<evidence type="ECO:0000313" key="2">
    <source>
        <dbReference type="EMBL" id="KMZ72957.1"/>
    </source>
</evidence>
<dbReference type="Proteomes" id="UP000036987">
    <property type="component" value="Unassembled WGS sequence"/>
</dbReference>
<organism evidence="2 3">
    <name type="scientific">Zostera marina</name>
    <name type="common">Eelgrass</name>
    <dbReference type="NCBI Taxonomy" id="29655"/>
    <lineage>
        <taxon>Eukaryota</taxon>
        <taxon>Viridiplantae</taxon>
        <taxon>Streptophyta</taxon>
        <taxon>Embryophyta</taxon>
        <taxon>Tracheophyta</taxon>
        <taxon>Spermatophyta</taxon>
        <taxon>Magnoliopsida</taxon>
        <taxon>Liliopsida</taxon>
        <taxon>Zosteraceae</taxon>
        <taxon>Zostera</taxon>
    </lineage>
</organism>
<feature type="transmembrane region" description="Helical" evidence="1">
    <location>
        <begin position="470"/>
        <end position="492"/>
    </location>
</feature>
<dbReference type="PANTHER" id="PTHR13304:SF0">
    <property type="entry name" value="GLYCOSYLPHOSPHATIDYLINOSITOL ANCHOR ATTACHMENT 1 PROTEIN"/>
    <property type="match status" value="1"/>
</dbReference>
<dbReference type="PIRSF" id="PIRSF036762">
    <property type="entry name" value="GAA1"/>
    <property type="match status" value="1"/>
</dbReference>
<keyword evidence="1" id="KW-1133">Transmembrane helix</keyword>
<dbReference type="Pfam" id="PF04114">
    <property type="entry name" value="Gaa1"/>
    <property type="match status" value="1"/>
</dbReference>
<feature type="transmembrane region" description="Helical" evidence="1">
    <location>
        <begin position="555"/>
        <end position="574"/>
    </location>
</feature>
<feature type="transmembrane region" description="Helical" evidence="1">
    <location>
        <begin position="687"/>
        <end position="706"/>
    </location>
</feature>
<feature type="transmembrane region" description="Helical" evidence="1">
    <location>
        <begin position="23"/>
        <end position="53"/>
    </location>
</feature>
<dbReference type="InterPro" id="IPR007246">
    <property type="entry name" value="Gaa1"/>
</dbReference>
<feature type="transmembrane region" description="Helical" evidence="1">
    <location>
        <begin position="586"/>
        <end position="604"/>
    </location>
</feature>
<dbReference type="GO" id="GO:0016255">
    <property type="term" value="P:attachment of GPI anchor to protein"/>
    <property type="evidence" value="ECO:0000318"/>
    <property type="project" value="GO_Central"/>
</dbReference>
<evidence type="ECO:0000313" key="3">
    <source>
        <dbReference type="Proteomes" id="UP000036987"/>
    </source>
</evidence>
<dbReference type="AlphaFoldDB" id="A0A0K9PXI2"/>
<gene>
    <name evidence="2" type="ORF">ZOSMA_156G00050</name>
</gene>
<dbReference type="PANTHER" id="PTHR13304">
    <property type="entry name" value="GLYCOSYLPHOSPHATIDYLINOSITOL ANCHOR ATTACHMENT 1 PROTEIN"/>
    <property type="match status" value="1"/>
</dbReference>
<dbReference type="STRING" id="29655.A0A0K9PXI2"/>
<dbReference type="GO" id="GO:0042765">
    <property type="term" value="C:GPI-anchor transamidase complex"/>
    <property type="evidence" value="ECO:0000318"/>
    <property type="project" value="GO_Central"/>
</dbReference>